<sequence length="38" mass="4527">MAGEKVAAFMTMAIFRFPFNCDMAWRRELSLSWELTLR</sequence>
<accession>A0A5P8VRP7</accession>
<evidence type="ECO:0000313" key="2">
    <source>
        <dbReference type="Proteomes" id="UP000326678"/>
    </source>
</evidence>
<dbReference type="Proteomes" id="UP000326678">
    <property type="component" value="Chromosome Gxm1"/>
</dbReference>
<dbReference type="AlphaFoldDB" id="A0A5P8VRP7"/>
<name>A0A5P8VRP7_9NOSO</name>
<organism evidence="1 2">
    <name type="scientific">Nostoc sphaeroides CCNUC1</name>
    <dbReference type="NCBI Taxonomy" id="2653204"/>
    <lineage>
        <taxon>Bacteria</taxon>
        <taxon>Bacillati</taxon>
        <taxon>Cyanobacteriota</taxon>
        <taxon>Cyanophyceae</taxon>
        <taxon>Nostocales</taxon>
        <taxon>Nostocaceae</taxon>
        <taxon>Nostoc</taxon>
    </lineage>
</organism>
<reference evidence="1 2" key="1">
    <citation type="submission" date="2019-10" db="EMBL/GenBank/DDBJ databases">
        <title>Genomic and transcriptomic insights into the perfect genentic adaptation of a filamentous nitrogen-fixing cyanobacterium to rice fields.</title>
        <authorList>
            <person name="Chen Z."/>
        </authorList>
    </citation>
    <scope>NUCLEOTIDE SEQUENCE [LARGE SCALE GENOMIC DNA]</scope>
    <source>
        <strain evidence="1">CCNUC1</strain>
    </source>
</reference>
<evidence type="ECO:0000313" key="1">
    <source>
        <dbReference type="EMBL" id="QFS42964.1"/>
    </source>
</evidence>
<gene>
    <name evidence="1" type="ORF">GXM_00437</name>
</gene>
<keyword evidence="2" id="KW-1185">Reference proteome</keyword>
<dbReference type="EMBL" id="CP045226">
    <property type="protein sequence ID" value="QFS42964.1"/>
    <property type="molecule type" value="Genomic_DNA"/>
</dbReference>
<proteinExistence type="predicted"/>
<dbReference type="KEGG" id="nsh:GXM_00437"/>
<protein>
    <submittedName>
        <fullName evidence="1">Uncharacterized protein</fullName>
    </submittedName>
</protein>